<proteinExistence type="predicted"/>
<gene>
    <name evidence="2" type="ORF">ACFSC7_05015</name>
</gene>
<sequence length="270" mass="30122">MSKHGAGLVLSALLVLGLAACVRPTGDFGRAQPSVVHDKVLPLVGEQNARLRGDPVSKFNFTDDELLMRDLAWGLIRPPHVKDWIGGTIAELSRTRILPEVEGRIPPDTYYLFLRSDRFQSSDARYDRIAADAEGDAELVPPFCEVALRVKAADAERLRVLSTKDLVTEEMYEGAKARVFENRTVIVWVAQALRFRIEAYTRAVDTLEVETPTKDRLWKANTAIRTLEAQASMAEQSCDLSKMPSGGAETEARRSRIYTNWGLERPAPVK</sequence>
<reference evidence="3" key="1">
    <citation type="journal article" date="2019" name="Int. J. Syst. Evol. Microbiol.">
        <title>The Global Catalogue of Microorganisms (GCM) 10K type strain sequencing project: providing services to taxonomists for standard genome sequencing and annotation.</title>
        <authorList>
            <consortium name="The Broad Institute Genomics Platform"/>
            <consortium name="The Broad Institute Genome Sequencing Center for Infectious Disease"/>
            <person name="Wu L."/>
            <person name="Ma J."/>
        </authorList>
    </citation>
    <scope>NUCLEOTIDE SEQUENCE [LARGE SCALE GENOMIC DNA]</scope>
    <source>
        <strain evidence="3">JCM 3369</strain>
    </source>
</reference>
<protein>
    <recommendedName>
        <fullName evidence="4">Lipoprotein</fullName>
    </recommendedName>
</protein>
<comment type="caution">
    <text evidence="2">The sequence shown here is derived from an EMBL/GenBank/DDBJ whole genome shotgun (WGS) entry which is preliminary data.</text>
</comment>
<evidence type="ECO:0008006" key="4">
    <source>
        <dbReference type="Google" id="ProtNLM"/>
    </source>
</evidence>
<accession>A0ABW4JW08</accession>
<organism evidence="2 3">
    <name type="scientific">Roseibium aestuarii</name>
    <dbReference type="NCBI Taxonomy" id="2600299"/>
    <lineage>
        <taxon>Bacteria</taxon>
        <taxon>Pseudomonadati</taxon>
        <taxon>Pseudomonadota</taxon>
        <taxon>Alphaproteobacteria</taxon>
        <taxon>Hyphomicrobiales</taxon>
        <taxon>Stappiaceae</taxon>
        <taxon>Roseibium</taxon>
    </lineage>
</organism>
<dbReference type="RefSeq" id="WP_208998642.1">
    <property type="nucleotide sequence ID" value="NZ_JBHUFA010000001.1"/>
</dbReference>
<evidence type="ECO:0000313" key="2">
    <source>
        <dbReference type="EMBL" id="MFD1694868.1"/>
    </source>
</evidence>
<dbReference type="EMBL" id="JBHUFA010000001">
    <property type="protein sequence ID" value="MFD1694868.1"/>
    <property type="molecule type" value="Genomic_DNA"/>
</dbReference>
<feature type="signal peptide" evidence="1">
    <location>
        <begin position="1"/>
        <end position="20"/>
    </location>
</feature>
<keyword evidence="1" id="KW-0732">Signal</keyword>
<feature type="chain" id="PRO_5046165452" description="Lipoprotein" evidence="1">
    <location>
        <begin position="21"/>
        <end position="270"/>
    </location>
</feature>
<dbReference type="Proteomes" id="UP001597327">
    <property type="component" value="Unassembled WGS sequence"/>
</dbReference>
<evidence type="ECO:0000256" key="1">
    <source>
        <dbReference type="SAM" id="SignalP"/>
    </source>
</evidence>
<evidence type="ECO:0000313" key="3">
    <source>
        <dbReference type="Proteomes" id="UP001597327"/>
    </source>
</evidence>
<keyword evidence="3" id="KW-1185">Reference proteome</keyword>
<dbReference type="PROSITE" id="PS51257">
    <property type="entry name" value="PROKAR_LIPOPROTEIN"/>
    <property type="match status" value="1"/>
</dbReference>
<name>A0ABW4JW08_9HYPH</name>